<evidence type="ECO:0000313" key="3">
    <source>
        <dbReference type="Proteomes" id="UP001153269"/>
    </source>
</evidence>
<name>A0A9N7VJ26_PLEPL</name>
<evidence type="ECO:0000313" key="2">
    <source>
        <dbReference type="EMBL" id="CAB1453772.1"/>
    </source>
</evidence>
<gene>
    <name evidence="2" type="ORF">PLEPLA_LOCUS41532</name>
</gene>
<evidence type="ECO:0000256" key="1">
    <source>
        <dbReference type="SAM" id="MobiDB-lite"/>
    </source>
</evidence>
<protein>
    <submittedName>
        <fullName evidence="2">Uncharacterized protein</fullName>
    </submittedName>
</protein>
<comment type="caution">
    <text evidence="2">The sequence shown here is derived from an EMBL/GenBank/DDBJ whole genome shotgun (WGS) entry which is preliminary data.</text>
</comment>
<feature type="compositionally biased region" description="Basic and acidic residues" evidence="1">
    <location>
        <begin position="10"/>
        <end position="19"/>
    </location>
</feature>
<feature type="region of interest" description="Disordered" evidence="1">
    <location>
        <begin position="1"/>
        <end position="27"/>
    </location>
</feature>
<dbReference type="EMBL" id="CADEAL010004183">
    <property type="protein sequence ID" value="CAB1453772.1"/>
    <property type="molecule type" value="Genomic_DNA"/>
</dbReference>
<sequence length="182" mass="19762">MVIFPSTYTSRREGGEQRRGTQGMRGMRGEAQQIGLDLRVNAFNRVHGNDSAITHKANELSTDHLRVCTELRRRNGNSATSAFGLFGQESPPPAAYNNKPTLVTRQLDVHVNIGAIWPKRPIIYHKFAAGPLHVWLKQVCNSASPCPGLFESCNLSTPIVAPLSHASGPIGAADGSSRLSFC</sequence>
<proteinExistence type="predicted"/>
<accession>A0A9N7VJ26</accession>
<dbReference type="Proteomes" id="UP001153269">
    <property type="component" value="Unassembled WGS sequence"/>
</dbReference>
<keyword evidence="3" id="KW-1185">Reference proteome</keyword>
<dbReference type="AlphaFoldDB" id="A0A9N7VJ26"/>
<reference evidence="2" key="1">
    <citation type="submission" date="2020-03" db="EMBL/GenBank/DDBJ databases">
        <authorList>
            <person name="Weist P."/>
        </authorList>
    </citation>
    <scope>NUCLEOTIDE SEQUENCE</scope>
</reference>
<organism evidence="2 3">
    <name type="scientific">Pleuronectes platessa</name>
    <name type="common">European plaice</name>
    <dbReference type="NCBI Taxonomy" id="8262"/>
    <lineage>
        <taxon>Eukaryota</taxon>
        <taxon>Metazoa</taxon>
        <taxon>Chordata</taxon>
        <taxon>Craniata</taxon>
        <taxon>Vertebrata</taxon>
        <taxon>Euteleostomi</taxon>
        <taxon>Actinopterygii</taxon>
        <taxon>Neopterygii</taxon>
        <taxon>Teleostei</taxon>
        <taxon>Neoteleostei</taxon>
        <taxon>Acanthomorphata</taxon>
        <taxon>Carangaria</taxon>
        <taxon>Pleuronectiformes</taxon>
        <taxon>Pleuronectoidei</taxon>
        <taxon>Pleuronectidae</taxon>
        <taxon>Pleuronectes</taxon>
    </lineage>
</organism>